<dbReference type="Pfam" id="PF20055">
    <property type="entry name" value="DUF6454"/>
    <property type="match status" value="1"/>
</dbReference>
<dbReference type="InterPro" id="IPR011044">
    <property type="entry name" value="Quino_amine_DH_bsu"/>
</dbReference>
<dbReference type="InterPro" id="IPR046312">
    <property type="entry name" value="DUF6454"/>
</dbReference>
<comment type="caution">
    <text evidence="1">The sequence shown here is derived from an EMBL/GenBank/DDBJ whole genome shotgun (WGS) entry which is preliminary data.</text>
</comment>
<evidence type="ECO:0000313" key="1">
    <source>
        <dbReference type="EMBL" id="KAK3327596.1"/>
    </source>
</evidence>
<sequence>MPTCMIKVGLTKLQSATGRENKATGNDLRASTRSFSSLVRIRAAARCKTVLSAIISLVYSTVLQSQPANITIGQPDTPFAPSPLPLPGPSSRCDEIVAQLTELSRSTKWELVDRIKFEGDTFEPEGLVRIGDDRYFVSAGEYGLPTSKYNATINGTDRSAGEGFGHTIVFDGKGGRIADATVTRAGSVEYHYGGLDFDGEYIWATFAQYRPNSTATLVRMRPSTLEPEPVLRIADHMGAVVRDPTTDNIVTLNWGPRSASLWNLEDNNRSSESPPAFATPRAVVRNPSHFIDYQDCKFLGHPRLFGSRAVMLCSGITAIYGTTISGIALVDMETMIPLYEVPLTMVSDAGNLMTKNPMDVAVVDGKMRFFFLPDERNSTLYVYEAASWS</sequence>
<name>A0AAE0ILY6_9PEZI</name>
<proteinExistence type="predicted"/>
<dbReference type="Proteomes" id="UP001286456">
    <property type="component" value="Unassembled WGS sequence"/>
</dbReference>
<dbReference type="EMBL" id="JAUEPO010000003">
    <property type="protein sequence ID" value="KAK3327596.1"/>
    <property type="molecule type" value="Genomic_DNA"/>
</dbReference>
<dbReference type="SUPFAM" id="SSF50969">
    <property type="entry name" value="YVTN repeat-like/Quinoprotein amine dehydrogenase"/>
    <property type="match status" value="1"/>
</dbReference>
<gene>
    <name evidence="1" type="ORF">B0T19DRAFT_167514</name>
</gene>
<reference evidence="1" key="2">
    <citation type="submission" date="2023-06" db="EMBL/GenBank/DDBJ databases">
        <authorList>
            <consortium name="Lawrence Berkeley National Laboratory"/>
            <person name="Haridas S."/>
            <person name="Hensen N."/>
            <person name="Bonometti L."/>
            <person name="Westerberg I."/>
            <person name="Brannstrom I.O."/>
            <person name="Guillou S."/>
            <person name="Cros-Aarteil S."/>
            <person name="Calhoun S."/>
            <person name="Kuo A."/>
            <person name="Mondo S."/>
            <person name="Pangilinan J."/>
            <person name="Riley R."/>
            <person name="Labutti K."/>
            <person name="Andreopoulos B."/>
            <person name="Lipzen A."/>
            <person name="Chen C."/>
            <person name="Yanf M."/>
            <person name="Daum C."/>
            <person name="Ng V."/>
            <person name="Clum A."/>
            <person name="Steindorff A."/>
            <person name="Ohm R."/>
            <person name="Martin F."/>
            <person name="Silar P."/>
            <person name="Natvig D."/>
            <person name="Lalanne C."/>
            <person name="Gautier V."/>
            <person name="Ament-Velasquez S.L."/>
            <person name="Kruys A."/>
            <person name="Hutchinson M.I."/>
            <person name="Powell A.J."/>
            <person name="Barry K."/>
            <person name="Miller A.N."/>
            <person name="Grigoriev I.V."/>
            <person name="Debuchy R."/>
            <person name="Gladieux P."/>
            <person name="Thoren M.H."/>
            <person name="Johannesson H."/>
        </authorList>
    </citation>
    <scope>NUCLEOTIDE SEQUENCE</scope>
    <source>
        <strain evidence="1">SMH4131-1</strain>
    </source>
</reference>
<organism evidence="1 2">
    <name type="scientific">Cercophora scortea</name>
    <dbReference type="NCBI Taxonomy" id="314031"/>
    <lineage>
        <taxon>Eukaryota</taxon>
        <taxon>Fungi</taxon>
        <taxon>Dikarya</taxon>
        <taxon>Ascomycota</taxon>
        <taxon>Pezizomycotina</taxon>
        <taxon>Sordariomycetes</taxon>
        <taxon>Sordariomycetidae</taxon>
        <taxon>Sordariales</taxon>
        <taxon>Lasiosphaeriaceae</taxon>
        <taxon>Cercophora</taxon>
    </lineage>
</organism>
<keyword evidence="2" id="KW-1185">Reference proteome</keyword>
<reference evidence="1" key="1">
    <citation type="journal article" date="2023" name="Mol. Phylogenet. Evol.">
        <title>Genome-scale phylogeny and comparative genomics of the fungal order Sordariales.</title>
        <authorList>
            <person name="Hensen N."/>
            <person name="Bonometti L."/>
            <person name="Westerberg I."/>
            <person name="Brannstrom I.O."/>
            <person name="Guillou S."/>
            <person name="Cros-Aarteil S."/>
            <person name="Calhoun S."/>
            <person name="Haridas S."/>
            <person name="Kuo A."/>
            <person name="Mondo S."/>
            <person name="Pangilinan J."/>
            <person name="Riley R."/>
            <person name="LaButti K."/>
            <person name="Andreopoulos B."/>
            <person name="Lipzen A."/>
            <person name="Chen C."/>
            <person name="Yan M."/>
            <person name="Daum C."/>
            <person name="Ng V."/>
            <person name="Clum A."/>
            <person name="Steindorff A."/>
            <person name="Ohm R.A."/>
            <person name="Martin F."/>
            <person name="Silar P."/>
            <person name="Natvig D.O."/>
            <person name="Lalanne C."/>
            <person name="Gautier V."/>
            <person name="Ament-Velasquez S.L."/>
            <person name="Kruys A."/>
            <person name="Hutchinson M.I."/>
            <person name="Powell A.J."/>
            <person name="Barry K."/>
            <person name="Miller A.N."/>
            <person name="Grigoriev I.V."/>
            <person name="Debuchy R."/>
            <person name="Gladieux P."/>
            <person name="Hiltunen Thoren M."/>
            <person name="Johannesson H."/>
        </authorList>
    </citation>
    <scope>NUCLEOTIDE SEQUENCE</scope>
    <source>
        <strain evidence="1">SMH4131-1</strain>
    </source>
</reference>
<protein>
    <submittedName>
        <fullName evidence="1">Uncharacterized protein</fullName>
    </submittedName>
</protein>
<accession>A0AAE0ILY6</accession>
<evidence type="ECO:0000313" key="2">
    <source>
        <dbReference type="Proteomes" id="UP001286456"/>
    </source>
</evidence>
<dbReference type="AlphaFoldDB" id="A0AAE0ILY6"/>